<dbReference type="InterPro" id="IPR050600">
    <property type="entry name" value="SETD3_SETD6_MTase"/>
</dbReference>
<dbReference type="AlphaFoldDB" id="A0A1E7FQH8"/>
<dbReference type="PANTHER" id="PTHR13271">
    <property type="entry name" value="UNCHARACTERIZED PUTATIVE METHYLTRANSFERASE"/>
    <property type="match status" value="1"/>
</dbReference>
<dbReference type="SUPFAM" id="SSF82199">
    <property type="entry name" value="SET domain"/>
    <property type="match status" value="1"/>
</dbReference>
<protein>
    <submittedName>
        <fullName evidence="2">Ribulose-1,5-bisphosphate carboxylase-like protein</fullName>
    </submittedName>
</protein>
<proteinExistence type="predicted"/>
<dbReference type="OrthoDB" id="341421at2759"/>
<keyword evidence="3" id="KW-1185">Reference proteome</keyword>
<organism evidence="2 3">
    <name type="scientific">Fragilariopsis cylindrus CCMP1102</name>
    <dbReference type="NCBI Taxonomy" id="635003"/>
    <lineage>
        <taxon>Eukaryota</taxon>
        <taxon>Sar</taxon>
        <taxon>Stramenopiles</taxon>
        <taxon>Ochrophyta</taxon>
        <taxon>Bacillariophyta</taxon>
        <taxon>Bacillariophyceae</taxon>
        <taxon>Bacillariophycidae</taxon>
        <taxon>Bacillariales</taxon>
        <taxon>Bacillariaceae</taxon>
        <taxon>Fragilariopsis</taxon>
    </lineage>
</organism>
<keyword evidence="1" id="KW-0732">Signal</keyword>
<accession>A0A1E7FQH8</accession>
<dbReference type="InParanoid" id="A0A1E7FQH8"/>
<feature type="signal peptide" evidence="1">
    <location>
        <begin position="1"/>
        <end position="17"/>
    </location>
</feature>
<dbReference type="GO" id="GO:0016279">
    <property type="term" value="F:protein-lysine N-methyltransferase activity"/>
    <property type="evidence" value="ECO:0007669"/>
    <property type="project" value="TreeGrafter"/>
</dbReference>
<dbReference type="EMBL" id="KV784355">
    <property type="protein sequence ID" value="OEU20387.1"/>
    <property type="molecule type" value="Genomic_DNA"/>
</dbReference>
<feature type="chain" id="PRO_5009193416" evidence="1">
    <location>
        <begin position="18"/>
        <end position="435"/>
    </location>
</feature>
<dbReference type="PANTHER" id="PTHR13271:SF137">
    <property type="entry name" value="SET DOMAIN-CONTAINING PROTEIN"/>
    <property type="match status" value="1"/>
</dbReference>
<gene>
    <name evidence="2" type="primary">rbcS5</name>
    <name evidence="2" type="ORF">FRACYDRAFT_259950</name>
</gene>
<dbReference type="Proteomes" id="UP000095751">
    <property type="component" value="Unassembled WGS sequence"/>
</dbReference>
<evidence type="ECO:0000256" key="1">
    <source>
        <dbReference type="SAM" id="SignalP"/>
    </source>
</evidence>
<reference evidence="2 3" key="1">
    <citation type="submission" date="2016-09" db="EMBL/GenBank/DDBJ databases">
        <title>Extensive genetic diversity and differential bi-allelic expression allows diatom success in the polar Southern Ocean.</title>
        <authorList>
            <consortium name="DOE Joint Genome Institute"/>
            <person name="Mock T."/>
            <person name="Otillar R.P."/>
            <person name="Strauss J."/>
            <person name="Dupont C."/>
            <person name="Frickenhaus S."/>
            <person name="Maumus F."/>
            <person name="Mcmullan M."/>
            <person name="Sanges R."/>
            <person name="Schmutz J."/>
            <person name="Toseland A."/>
            <person name="Valas R."/>
            <person name="Veluchamy A."/>
            <person name="Ward B.J."/>
            <person name="Allen A."/>
            <person name="Barry K."/>
            <person name="Falciatore A."/>
            <person name="Ferrante M."/>
            <person name="Fortunato A.E."/>
            <person name="Gloeckner G."/>
            <person name="Gruber A."/>
            <person name="Hipkin R."/>
            <person name="Janech M."/>
            <person name="Kroth P."/>
            <person name="Leese F."/>
            <person name="Lindquist E."/>
            <person name="Lyon B.R."/>
            <person name="Martin J."/>
            <person name="Mayer C."/>
            <person name="Parker M."/>
            <person name="Quesneville H."/>
            <person name="Raymond J."/>
            <person name="Uhlig C."/>
            <person name="Valentin K.U."/>
            <person name="Worden A.Z."/>
            <person name="Armbrust E.V."/>
            <person name="Bowler C."/>
            <person name="Green B."/>
            <person name="Moulton V."/>
            <person name="Van Oosterhout C."/>
            <person name="Grigoriev I."/>
        </authorList>
    </citation>
    <scope>NUCLEOTIDE SEQUENCE [LARGE SCALE GENOMIC DNA]</scope>
    <source>
        <strain evidence="2 3">CCMP1102</strain>
    </source>
</reference>
<dbReference type="Gene3D" id="3.90.1410.10">
    <property type="entry name" value="set domain protein methyltransferase, domain 1"/>
    <property type="match status" value="1"/>
</dbReference>
<dbReference type="CDD" id="cd10527">
    <property type="entry name" value="SET_LSMT"/>
    <property type="match status" value="1"/>
</dbReference>
<evidence type="ECO:0000313" key="2">
    <source>
        <dbReference type="EMBL" id="OEU20387.1"/>
    </source>
</evidence>
<name>A0A1E7FQH8_9STRA</name>
<dbReference type="InterPro" id="IPR046341">
    <property type="entry name" value="SET_dom_sf"/>
</dbReference>
<dbReference type="KEGG" id="fcy:FRACYDRAFT_259950"/>
<sequence length="435" mass="48523">MKFSCLVVASLAGSALFGDIGVVQQVSGFSQYAPQQNAISLSENAQRDVYTMDDWAVNAGAQKAEGFELTSYDGQDYYAATNQDIPAGSPVLFVPNQMMFTSSSVAQEFGDALSQAENELVTCDCGELVPLFRLYAKVLVEYEKGENSPWYSWLNSLPRMYNTGASMTYACFECLPPYAAWLAMSERTNSVNFQKAIRNIYSGIISEETASNTEVLKWAYNVAATRSLDRNGELFIAPLADMFNHGTETEVDINYDEEGNCMVYASKDIPAGSPLRMSLGDPTNPSPIFAKYGFLDDSSPATFCKVMHLRNEMQELGYDFSNLLFFKDTGDMSSEVYDVVLYGILAQDENLKQGFYQACMNGDQDTKQQYLEQYYPNIIDALRTHVDGTLIELDQLSQKANSYDPSTHPRVPVILQHNAFVKETFLRVKANLDNM</sequence>
<evidence type="ECO:0000313" key="3">
    <source>
        <dbReference type="Proteomes" id="UP000095751"/>
    </source>
</evidence>